<dbReference type="EMBL" id="LS483254">
    <property type="protein sequence ID" value="SQD93067.1"/>
    <property type="molecule type" value="Genomic_DNA"/>
</dbReference>
<dbReference type="Proteomes" id="UP000249818">
    <property type="component" value="Chromosome BARAN1"/>
</dbReference>
<accession>A0A2X3K763</accession>
<dbReference type="RefSeq" id="WP_122031481.1">
    <property type="nucleotide sequence ID" value="NZ_LS483254.1"/>
</dbReference>
<gene>
    <name evidence="1" type="ORF">BARAN1_1043</name>
</gene>
<evidence type="ECO:0000313" key="2">
    <source>
        <dbReference type="Proteomes" id="UP000249818"/>
    </source>
</evidence>
<sequence>MVEVVIERDEEGRVQAVTLQGDESAEGLAAAALVEAPVLGLRDYLHLDPAVTKEGHLLRFQVDRSAFFLDREVDAIVETMVLGLRALSRNRPGRIAVHEVGESVAV</sequence>
<dbReference type="InterPro" id="IPR036764">
    <property type="entry name" value="Peptidase_Prp_sf"/>
</dbReference>
<evidence type="ECO:0000313" key="1">
    <source>
        <dbReference type="EMBL" id="SQD93067.1"/>
    </source>
</evidence>
<proteinExistence type="predicted"/>
<dbReference type="OrthoDB" id="48998at2"/>
<dbReference type="KEGG" id="bana:BARAN1_1043"/>
<name>A0A2X3K763_9BACT</name>
<dbReference type="Gene3D" id="3.30.70.1490">
    <property type="entry name" value="Cysteine protease Prp"/>
    <property type="match status" value="1"/>
</dbReference>
<dbReference type="AlphaFoldDB" id="A0A2X3K763"/>
<protein>
    <submittedName>
        <fullName evidence="1">Uncharacterized protein</fullName>
    </submittedName>
</protein>
<reference evidence="2" key="1">
    <citation type="submission" date="2018-05" db="EMBL/GenBank/DDBJ databases">
        <authorList>
            <person name="Hao L."/>
        </authorList>
    </citation>
    <scope>NUCLEOTIDE SEQUENCE [LARGE SCALE GENOMIC DNA]</scope>
</reference>
<organism evidence="1 2">
    <name type="scientific">Candidatus Bipolaricaulis anaerobius</name>
    <dbReference type="NCBI Taxonomy" id="2026885"/>
    <lineage>
        <taxon>Bacteria</taxon>
        <taxon>Candidatus Bipolaricaulota</taxon>
        <taxon>Candidatus Bipolaricaulia</taxon>
        <taxon>Candidatus Bipolaricaulales</taxon>
        <taxon>Candidatus Bipolaricaulaceae</taxon>
        <taxon>Candidatus Bipolaricaulis</taxon>
    </lineage>
</organism>
<keyword evidence="2" id="KW-1185">Reference proteome</keyword>